<dbReference type="Pfam" id="PF01609">
    <property type="entry name" value="DDE_Tnp_1"/>
    <property type="match status" value="1"/>
</dbReference>
<dbReference type="Gene3D" id="3.90.350.10">
    <property type="entry name" value="Transposase Inhibitor Protein From Tn5, Chain A, domain 1"/>
    <property type="match status" value="1"/>
</dbReference>
<dbReference type="InterPro" id="IPR002559">
    <property type="entry name" value="Transposase_11"/>
</dbReference>
<dbReference type="PANTHER" id="PTHR37529:SF1">
    <property type="entry name" value="TRANSPOSASE INSG FOR INSERTION SEQUENCE ELEMENT IS4-RELATED"/>
    <property type="match status" value="1"/>
</dbReference>
<feature type="compositionally biased region" description="Basic residues" evidence="1">
    <location>
        <begin position="426"/>
        <end position="443"/>
    </location>
</feature>
<dbReference type="NCBIfam" id="NF033592">
    <property type="entry name" value="transpos_IS4_1"/>
    <property type="match status" value="1"/>
</dbReference>
<evidence type="ECO:0000313" key="4">
    <source>
        <dbReference type="Proteomes" id="UP000464577"/>
    </source>
</evidence>
<evidence type="ECO:0000259" key="2">
    <source>
        <dbReference type="Pfam" id="PF01609"/>
    </source>
</evidence>
<proteinExistence type="predicted"/>
<dbReference type="AlphaFoldDB" id="A0A6P1W959"/>
<reference evidence="3 4" key="1">
    <citation type="submission" date="2019-11" db="EMBL/GenBank/DDBJ databases">
        <title>Spirosoma endbachense sp. nov., isolated from a natural salt meadow.</title>
        <authorList>
            <person name="Rojas J."/>
            <person name="Ambika Manirajan B."/>
            <person name="Ratering S."/>
            <person name="Suarez C."/>
            <person name="Geissler-Plaum R."/>
            <person name="Schnell S."/>
        </authorList>
    </citation>
    <scope>NUCLEOTIDE SEQUENCE [LARGE SCALE GENOMIC DNA]</scope>
    <source>
        <strain evidence="3 4">I-24</strain>
    </source>
</reference>
<dbReference type="GO" id="GO:0006313">
    <property type="term" value="P:DNA transposition"/>
    <property type="evidence" value="ECO:0007669"/>
    <property type="project" value="InterPro"/>
</dbReference>
<keyword evidence="4" id="KW-1185">Reference proteome</keyword>
<evidence type="ECO:0000256" key="1">
    <source>
        <dbReference type="SAM" id="MobiDB-lite"/>
    </source>
</evidence>
<gene>
    <name evidence="3" type="ORF">GJR95_41425</name>
</gene>
<protein>
    <submittedName>
        <fullName evidence="3">IS4 family transposase</fullName>
    </submittedName>
</protein>
<accession>A0A6P1W959</accession>
<dbReference type="EMBL" id="CP045997">
    <property type="protein sequence ID" value="QHW01099.1"/>
    <property type="molecule type" value="Genomic_DNA"/>
</dbReference>
<dbReference type="Proteomes" id="UP000464577">
    <property type="component" value="Chromosome"/>
</dbReference>
<dbReference type="KEGG" id="senf:GJR95_41425"/>
<dbReference type="PANTHER" id="PTHR37529">
    <property type="entry name" value="TRANSPOSASE INSG FOR INSERTION SEQUENCE ELEMENT IS4-RELATED"/>
    <property type="match status" value="1"/>
</dbReference>
<dbReference type="InterPro" id="IPR012337">
    <property type="entry name" value="RNaseH-like_sf"/>
</dbReference>
<organism evidence="3 4">
    <name type="scientific">Spirosoma endbachense</name>
    <dbReference type="NCBI Taxonomy" id="2666025"/>
    <lineage>
        <taxon>Bacteria</taxon>
        <taxon>Pseudomonadati</taxon>
        <taxon>Bacteroidota</taxon>
        <taxon>Cytophagia</taxon>
        <taxon>Cytophagales</taxon>
        <taxon>Cytophagaceae</taxon>
        <taxon>Spirosoma</taxon>
    </lineage>
</organism>
<dbReference type="GO" id="GO:0003677">
    <property type="term" value="F:DNA binding"/>
    <property type="evidence" value="ECO:0007669"/>
    <property type="project" value="InterPro"/>
</dbReference>
<feature type="region of interest" description="Disordered" evidence="1">
    <location>
        <begin position="416"/>
        <end position="443"/>
    </location>
</feature>
<evidence type="ECO:0000313" key="3">
    <source>
        <dbReference type="EMBL" id="QHW01099.1"/>
    </source>
</evidence>
<feature type="domain" description="Transposase IS4-like" evidence="2">
    <location>
        <begin position="110"/>
        <end position="350"/>
    </location>
</feature>
<name>A0A6P1W959_9BACT</name>
<dbReference type="GO" id="GO:0004803">
    <property type="term" value="F:transposase activity"/>
    <property type="evidence" value="ECO:0007669"/>
    <property type="project" value="InterPro"/>
</dbReference>
<sequence length="443" mass="50619">MLILTTLRAMITDLDFQHTYRQKLTDFSRNRTLSFPKIVVGLINLFNRSIAVELTKLLGHIHGSEAPFCSKQAFSKQRQKLKPEAFVALNDQLIQQFYADGAFATFHGFRLLAIDGSTLQLPESSEIVQHYGRSSNQTACVPMARCSLAHDILNQLTLHAILTPYRSDDRTMAWQHLEWFESDGQARGKLDDFPTLLLLDRGYPAIDLIAHLQRLKINFLMRISSQSSLQEVRDFAASGQSRATVTLNVTTAKRKKNIRLQTILRQLDQAPLVVELIAFDLPDGLKAYLITNLPAQQYGLDFFTEAYRKRWGIETQYAFDKTLLEIENFSSKKVEGVGQDFHASILCRNISGLLNLDAQQHWVQPQSPTLSTKPFYRVNRSVSLGLLKDELVDMLFGNQSVEVTYDRLVAQVSRHKSLSKPNRAFSRQRKRPRKPQINRRRAT</sequence>
<dbReference type="SUPFAM" id="SSF53098">
    <property type="entry name" value="Ribonuclease H-like"/>
    <property type="match status" value="1"/>
</dbReference>
<dbReference type="InterPro" id="IPR047952">
    <property type="entry name" value="Transpos_IS4"/>
</dbReference>